<sequence>MCAEFHKPRSKQEHSLTVRNQGTVDTFSHSHKDFTWMFLILAALMVVISNVMQTQSYSVKSVPIIRLELHLPKLCANKSVTLAKPHSQANSDSFVKQHQLMCHLIQFYADTVKRVRVASMSKTWLYLISGRSLGYVAIFFMMFLF</sequence>
<evidence type="ECO:0000313" key="3">
    <source>
        <dbReference type="Proteomes" id="UP001469553"/>
    </source>
</evidence>
<keyword evidence="1" id="KW-0472">Membrane</keyword>
<keyword evidence="1" id="KW-0812">Transmembrane</keyword>
<organism evidence="2 3">
    <name type="scientific">Ameca splendens</name>
    <dbReference type="NCBI Taxonomy" id="208324"/>
    <lineage>
        <taxon>Eukaryota</taxon>
        <taxon>Metazoa</taxon>
        <taxon>Chordata</taxon>
        <taxon>Craniata</taxon>
        <taxon>Vertebrata</taxon>
        <taxon>Euteleostomi</taxon>
        <taxon>Actinopterygii</taxon>
        <taxon>Neopterygii</taxon>
        <taxon>Teleostei</taxon>
        <taxon>Neoteleostei</taxon>
        <taxon>Acanthomorphata</taxon>
        <taxon>Ovalentaria</taxon>
        <taxon>Atherinomorphae</taxon>
        <taxon>Cyprinodontiformes</taxon>
        <taxon>Goodeidae</taxon>
        <taxon>Ameca</taxon>
    </lineage>
</organism>
<feature type="transmembrane region" description="Helical" evidence="1">
    <location>
        <begin position="34"/>
        <end position="52"/>
    </location>
</feature>
<comment type="caution">
    <text evidence="2">The sequence shown here is derived from an EMBL/GenBank/DDBJ whole genome shotgun (WGS) entry which is preliminary data.</text>
</comment>
<dbReference type="EMBL" id="JAHRIP010084694">
    <property type="protein sequence ID" value="MEQ2313402.1"/>
    <property type="molecule type" value="Genomic_DNA"/>
</dbReference>
<name>A0ABV1A603_9TELE</name>
<keyword evidence="1" id="KW-1133">Transmembrane helix</keyword>
<keyword evidence="3" id="KW-1185">Reference proteome</keyword>
<proteinExistence type="predicted"/>
<protein>
    <submittedName>
        <fullName evidence="2">Uncharacterized protein</fullName>
    </submittedName>
</protein>
<reference evidence="2 3" key="1">
    <citation type="submission" date="2021-06" db="EMBL/GenBank/DDBJ databases">
        <authorList>
            <person name="Palmer J.M."/>
        </authorList>
    </citation>
    <scope>NUCLEOTIDE SEQUENCE [LARGE SCALE GENOMIC DNA]</scope>
    <source>
        <strain evidence="2 3">AS_MEX2019</strain>
        <tissue evidence="2">Muscle</tissue>
    </source>
</reference>
<accession>A0ABV1A603</accession>
<feature type="transmembrane region" description="Helical" evidence="1">
    <location>
        <begin position="123"/>
        <end position="144"/>
    </location>
</feature>
<evidence type="ECO:0000256" key="1">
    <source>
        <dbReference type="SAM" id="Phobius"/>
    </source>
</evidence>
<dbReference type="Proteomes" id="UP001469553">
    <property type="component" value="Unassembled WGS sequence"/>
</dbReference>
<evidence type="ECO:0000313" key="2">
    <source>
        <dbReference type="EMBL" id="MEQ2313402.1"/>
    </source>
</evidence>
<gene>
    <name evidence="2" type="ORF">AMECASPLE_001639</name>
</gene>